<feature type="chain" id="PRO_5041082150" description="Apple domain-containing protein" evidence="1">
    <location>
        <begin position="21"/>
        <end position="295"/>
    </location>
</feature>
<dbReference type="Proteomes" id="UP000746612">
    <property type="component" value="Unassembled WGS sequence"/>
</dbReference>
<reference evidence="3" key="1">
    <citation type="submission" date="2019-04" db="EMBL/GenBank/DDBJ databases">
        <authorList>
            <person name="Melise S."/>
            <person name="Noan J."/>
            <person name="Okalmin O."/>
        </authorList>
    </citation>
    <scope>NUCLEOTIDE SEQUENCE</scope>
    <source>
        <strain evidence="3">FN9</strain>
    </source>
</reference>
<dbReference type="OrthoDB" id="3795158at2759"/>
<evidence type="ECO:0000313" key="2">
    <source>
        <dbReference type="EMBL" id="CAG1989353.1"/>
    </source>
</evidence>
<reference evidence="2" key="2">
    <citation type="submission" date="2021-03" db="EMBL/GenBank/DDBJ databases">
        <authorList>
            <person name="Alouane T."/>
            <person name="Langin T."/>
            <person name="Bonhomme L."/>
        </authorList>
    </citation>
    <scope>NUCLEOTIDE SEQUENCE</scope>
    <source>
        <strain evidence="2">MDC_Fg202</strain>
    </source>
</reference>
<keyword evidence="1" id="KW-0732">Signal</keyword>
<evidence type="ECO:0000256" key="1">
    <source>
        <dbReference type="SAM" id="SignalP"/>
    </source>
</evidence>
<gene>
    <name evidence="3" type="ORF">FUG_LOCUS580877</name>
    <name evidence="2" type="ORF">MDCFG202_LOCUS307109</name>
</gene>
<sequence length="295" mass="31756">MVASSSSFWGLVAYASFAYAGLCKPSGDLCSEIKNLLGDEAVPLCSSYLQATPATVTVTSTTTRTSFQTIAAPPETISTSVEETTTVSLTTTRTVYPPNPVVTDTTIISVSTVYLYRPKQNRRAIPETVLASLESKYSKAAVTAGCNCVYDPTTETVTQTTDVTTEVTSQATIGPLTTVVVTEIKYIPITKATEVVVTVGPFITHHVGFTSVTTMNPTYFSAASCNVKGGTDLEPYRLSFDIDKKPCIENCKSDPFCFMTGWYPGNCHYYMKAFAEGATANPRSNKVMNDKDCPS</sequence>
<proteinExistence type="predicted"/>
<organism evidence="2 4">
    <name type="scientific">Gibberella zeae</name>
    <name type="common">Wheat head blight fungus</name>
    <name type="synonym">Fusarium graminearum</name>
    <dbReference type="NCBI Taxonomy" id="5518"/>
    <lineage>
        <taxon>Eukaryota</taxon>
        <taxon>Fungi</taxon>
        <taxon>Dikarya</taxon>
        <taxon>Ascomycota</taxon>
        <taxon>Pezizomycotina</taxon>
        <taxon>Sordariomycetes</taxon>
        <taxon>Hypocreomycetidae</taxon>
        <taxon>Hypocreales</taxon>
        <taxon>Nectriaceae</taxon>
        <taxon>Fusarium</taxon>
    </lineage>
</organism>
<evidence type="ECO:0000313" key="3">
    <source>
        <dbReference type="EMBL" id="VIO64905.1"/>
    </source>
</evidence>
<evidence type="ECO:0000313" key="4">
    <source>
        <dbReference type="Proteomes" id="UP000746612"/>
    </source>
</evidence>
<protein>
    <recommendedName>
        <fullName evidence="5">Apple domain-containing protein</fullName>
    </recommendedName>
</protein>
<dbReference type="EMBL" id="CAJPIJ010000146">
    <property type="protein sequence ID" value="CAG1989353.1"/>
    <property type="molecule type" value="Genomic_DNA"/>
</dbReference>
<evidence type="ECO:0008006" key="5">
    <source>
        <dbReference type="Google" id="ProtNLM"/>
    </source>
</evidence>
<accession>A0A2H3HHH0</accession>
<name>A0A2H3HHH0_GIBZA</name>
<dbReference type="AlphaFoldDB" id="A0A2H3HHH0"/>
<dbReference type="EMBL" id="CAAKMV010000207">
    <property type="protein sequence ID" value="VIO64905.1"/>
    <property type="molecule type" value="Genomic_DNA"/>
</dbReference>
<feature type="signal peptide" evidence="1">
    <location>
        <begin position="1"/>
        <end position="20"/>
    </location>
</feature>